<evidence type="ECO:0000256" key="1">
    <source>
        <dbReference type="SAM" id="Phobius"/>
    </source>
</evidence>
<keyword evidence="1" id="KW-0472">Membrane</keyword>
<accession>A0A1G6QTP3</accession>
<dbReference type="RefSeq" id="WP_087938625.1">
    <property type="nucleotide sequence ID" value="NZ_FNAC01000010.1"/>
</dbReference>
<sequence length="101" mass="11074">MNTISERRLTFDSNRMIFAKNAIFAVLILLVIFNLEGMFSSQNLKALSLYFTFTPIAAGISGIIFKNTVGLRQSSGMKKVLGWTIGLLAYAVLIPLSLSLA</sequence>
<feature type="transmembrane region" description="Helical" evidence="1">
    <location>
        <begin position="80"/>
        <end position="98"/>
    </location>
</feature>
<proteinExistence type="predicted"/>
<protein>
    <submittedName>
        <fullName evidence="2">Uncharacterized protein</fullName>
    </submittedName>
</protein>
<organism evidence="2 3">
    <name type="scientific">Algoriphagus faecimaris</name>
    <dbReference type="NCBI Taxonomy" id="686796"/>
    <lineage>
        <taxon>Bacteria</taxon>
        <taxon>Pseudomonadati</taxon>
        <taxon>Bacteroidota</taxon>
        <taxon>Cytophagia</taxon>
        <taxon>Cytophagales</taxon>
        <taxon>Cyclobacteriaceae</taxon>
        <taxon>Algoriphagus</taxon>
    </lineage>
</organism>
<name>A0A1G6QTP3_9BACT</name>
<dbReference type="OrthoDB" id="828185at2"/>
<feature type="transmembrane region" description="Helical" evidence="1">
    <location>
        <begin position="17"/>
        <end position="35"/>
    </location>
</feature>
<feature type="transmembrane region" description="Helical" evidence="1">
    <location>
        <begin position="47"/>
        <end position="68"/>
    </location>
</feature>
<keyword evidence="1" id="KW-1133">Transmembrane helix</keyword>
<dbReference type="EMBL" id="FNAC01000010">
    <property type="protein sequence ID" value="SDC95641.1"/>
    <property type="molecule type" value="Genomic_DNA"/>
</dbReference>
<dbReference type="Proteomes" id="UP000199060">
    <property type="component" value="Unassembled WGS sequence"/>
</dbReference>
<dbReference type="AlphaFoldDB" id="A0A1G6QTP3"/>
<reference evidence="3" key="1">
    <citation type="submission" date="2016-10" db="EMBL/GenBank/DDBJ databases">
        <authorList>
            <person name="Varghese N."/>
            <person name="Submissions S."/>
        </authorList>
    </citation>
    <scope>NUCLEOTIDE SEQUENCE [LARGE SCALE GENOMIC DNA]</scope>
    <source>
        <strain evidence="3">DSM 23095</strain>
    </source>
</reference>
<evidence type="ECO:0000313" key="3">
    <source>
        <dbReference type="Proteomes" id="UP000199060"/>
    </source>
</evidence>
<gene>
    <name evidence="2" type="ORF">SAMN04488104_101079</name>
</gene>
<evidence type="ECO:0000313" key="2">
    <source>
        <dbReference type="EMBL" id="SDC95641.1"/>
    </source>
</evidence>
<keyword evidence="3" id="KW-1185">Reference proteome</keyword>
<keyword evidence="1" id="KW-0812">Transmembrane</keyword>